<keyword evidence="5" id="KW-0804">Transcription</keyword>
<comment type="caution">
    <text evidence="9">The sequence shown here is derived from an EMBL/GenBank/DDBJ whole genome shotgun (WGS) entry which is preliminary data.</text>
</comment>
<dbReference type="PANTHER" id="PTHR46910:SF37">
    <property type="entry name" value="ZN(II)2CYS6 TRANSCRIPTION FACTOR (EUROFUNG)"/>
    <property type="match status" value="1"/>
</dbReference>
<evidence type="ECO:0000256" key="6">
    <source>
        <dbReference type="ARBA" id="ARBA00023242"/>
    </source>
</evidence>
<evidence type="ECO:0000259" key="8">
    <source>
        <dbReference type="PROSITE" id="PS50048"/>
    </source>
</evidence>
<feature type="region of interest" description="Disordered" evidence="7">
    <location>
        <begin position="653"/>
        <end position="686"/>
    </location>
</feature>
<feature type="domain" description="Zn(2)-C6 fungal-type" evidence="8">
    <location>
        <begin position="15"/>
        <end position="42"/>
    </location>
</feature>
<evidence type="ECO:0000313" key="9">
    <source>
        <dbReference type="EMBL" id="KAH7042694.1"/>
    </source>
</evidence>
<dbReference type="Pfam" id="PF04082">
    <property type="entry name" value="Fungal_trans"/>
    <property type="match status" value="1"/>
</dbReference>
<keyword evidence="10" id="KW-1185">Reference proteome</keyword>
<name>A0ABQ8G3B4_9PEZI</name>
<dbReference type="InterPro" id="IPR036864">
    <property type="entry name" value="Zn2-C6_fun-type_DNA-bd_sf"/>
</dbReference>
<reference evidence="9 10" key="1">
    <citation type="journal article" date="2021" name="Nat. Commun.">
        <title>Genetic determinants of endophytism in the Arabidopsis root mycobiome.</title>
        <authorList>
            <person name="Mesny F."/>
            <person name="Miyauchi S."/>
            <person name="Thiergart T."/>
            <person name="Pickel B."/>
            <person name="Atanasova L."/>
            <person name="Karlsson M."/>
            <person name="Huettel B."/>
            <person name="Barry K.W."/>
            <person name="Haridas S."/>
            <person name="Chen C."/>
            <person name="Bauer D."/>
            <person name="Andreopoulos W."/>
            <person name="Pangilinan J."/>
            <person name="LaButti K."/>
            <person name="Riley R."/>
            <person name="Lipzen A."/>
            <person name="Clum A."/>
            <person name="Drula E."/>
            <person name="Henrissat B."/>
            <person name="Kohler A."/>
            <person name="Grigoriev I.V."/>
            <person name="Martin F.M."/>
            <person name="Hacquard S."/>
        </authorList>
    </citation>
    <scope>NUCLEOTIDE SEQUENCE [LARGE SCALE GENOMIC DNA]</scope>
    <source>
        <strain evidence="9 10">MPI-SDFR-AT-0080</strain>
    </source>
</reference>
<accession>A0ABQ8G3B4</accession>
<dbReference type="Gene3D" id="4.10.240.10">
    <property type="entry name" value="Zn(2)-C6 fungal-type DNA-binding domain"/>
    <property type="match status" value="1"/>
</dbReference>
<dbReference type="SMART" id="SM00906">
    <property type="entry name" value="Fungal_trans"/>
    <property type="match status" value="1"/>
</dbReference>
<keyword evidence="2" id="KW-0479">Metal-binding</keyword>
<feature type="compositionally biased region" description="Polar residues" evidence="7">
    <location>
        <begin position="173"/>
        <end position="182"/>
    </location>
</feature>
<comment type="subcellular location">
    <subcellularLocation>
        <location evidence="1">Nucleus</location>
    </subcellularLocation>
</comment>
<keyword evidence="4" id="KW-0238">DNA-binding</keyword>
<dbReference type="Proteomes" id="UP000774617">
    <property type="component" value="Unassembled WGS sequence"/>
</dbReference>
<dbReference type="InterPro" id="IPR050987">
    <property type="entry name" value="AtrR-like"/>
</dbReference>
<proteinExistence type="predicted"/>
<dbReference type="SMART" id="SM00066">
    <property type="entry name" value="GAL4"/>
    <property type="match status" value="1"/>
</dbReference>
<dbReference type="Pfam" id="PF00172">
    <property type="entry name" value="Zn_clus"/>
    <property type="match status" value="1"/>
</dbReference>
<dbReference type="EMBL" id="JAGTJR010000025">
    <property type="protein sequence ID" value="KAH7042694.1"/>
    <property type="molecule type" value="Genomic_DNA"/>
</dbReference>
<keyword evidence="6" id="KW-0539">Nucleus</keyword>
<feature type="compositionally biased region" description="Basic and acidic residues" evidence="7">
    <location>
        <begin position="153"/>
        <end position="165"/>
    </location>
</feature>
<dbReference type="CDD" id="cd12148">
    <property type="entry name" value="fungal_TF_MHR"/>
    <property type="match status" value="1"/>
</dbReference>
<feature type="compositionally biased region" description="Polar residues" evidence="7">
    <location>
        <begin position="653"/>
        <end position="673"/>
    </location>
</feature>
<dbReference type="InterPro" id="IPR007219">
    <property type="entry name" value="XnlR_reg_dom"/>
</dbReference>
<gene>
    <name evidence="9" type="ORF">B0J12DRAFT_206187</name>
</gene>
<evidence type="ECO:0000256" key="3">
    <source>
        <dbReference type="ARBA" id="ARBA00023015"/>
    </source>
</evidence>
<protein>
    <recommendedName>
        <fullName evidence="8">Zn(2)-C6 fungal-type domain-containing protein</fullName>
    </recommendedName>
</protein>
<dbReference type="InterPro" id="IPR001138">
    <property type="entry name" value="Zn2Cys6_DnaBD"/>
</dbReference>
<feature type="region of interest" description="Disordered" evidence="7">
    <location>
        <begin position="85"/>
        <end position="182"/>
    </location>
</feature>
<evidence type="ECO:0000313" key="10">
    <source>
        <dbReference type="Proteomes" id="UP000774617"/>
    </source>
</evidence>
<keyword evidence="3" id="KW-0805">Transcription regulation</keyword>
<feature type="region of interest" description="Disordered" evidence="7">
    <location>
        <begin position="46"/>
        <end position="68"/>
    </location>
</feature>
<evidence type="ECO:0000256" key="2">
    <source>
        <dbReference type="ARBA" id="ARBA00022723"/>
    </source>
</evidence>
<evidence type="ECO:0000256" key="4">
    <source>
        <dbReference type="ARBA" id="ARBA00023125"/>
    </source>
</evidence>
<feature type="compositionally biased region" description="Polar residues" evidence="7">
    <location>
        <begin position="86"/>
        <end position="119"/>
    </location>
</feature>
<dbReference type="SUPFAM" id="SSF57701">
    <property type="entry name" value="Zn2/Cys6 DNA-binding domain"/>
    <property type="match status" value="1"/>
</dbReference>
<evidence type="ECO:0000256" key="7">
    <source>
        <dbReference type="SAM" id="MobiDB-lite"/>
    </source>
</evidence>
<evidence type="ECO:0000256" key="5">
    <source>
        <dbReference type="ARBA" id="ARBA00023163"/>
    </source>
</evidence>
<evidence type="ECO:0000256" key="1">
    <source>
        <dbReference type="ARBA" id="ARBA00004123"/>
    </source>
</evidence>
<organism evidence="9 10">
    <name type="scientific">Macrophomina phaseolina</name>
    <dbReference type="NCBI Taxonomy" id="35725"/>
    <lineage>
        <taxon>Eukaryota</taxon>
        <taxon>Fungi</taxon>
        <taxon>Dikarya</taxon>
        <taxon>Ascomycota</taxon>
        <taxon>Pezizomycotina</taxon>
        <taxon>Dothideomycetes</taxon>
        <taxon>Dothideomycetes incertae sedis</taxon>
        <taxon>Botryosphaeriales</taxon>
        <taxon>Botryosphaeriaceae</taxon>
        <taxon>Macrophomina</taxon>
    </lineage>
</organism>
<dbReference type="PANTHER" id="PTHR46910">
    <property type="entry name" value="TRANSCRIPTION FACTOR PDR1"/>
    <property type="match status" value="1"/>
</dbReference>
<sequence length="761" mass="84620">MAAVLMENRQPAHSACDLCYARKIKCDREDPCGNCIDSKVKCLRTRQKRVGRPRQNAAAGGDGKPESISDRLARLENSVTRLAAILSNQKTPTQDGTSNTASAGEYNSQKTIPQHSGQTGRCPADDIDPTDGPSSRPSKRARLEHSASPTMGESKREPDSDRETSSARPRATSPENDLTRATQVEARKFIQGALADTSQNISIDRRSVLEAALEFVSKMEQLPTRQPFMSNERCVEEIADCLAPPPLEFFYQVYSEIRRSGTRAFDMAYSTYILPNTLEMMALALHEKSESDQTLIQYAVCVNGAIDAYLARLLQDHQSAGMQRALEKSRENYQRRCFTALNYISILEKPTLSLLQALVTAIVQLQHLGETPTCWLLTSNAARVCVALGLHNSSQFVLPSEELTEEQRELKNCFLWCYMFDKGLSMSLGRPVCMPVWDVPEDVIAPIEPDRPRSTVIQMLLKYAKIQAIISRDLYYQPTQLNSPQRKEAAIASLRRKMSKIQQQADEIRTCPPHTADTALEREWIYVEFMHHATLTVILRFDTGVVSDAMKREECLQHARKTFIAIRDLKTHIETRLDGQSFAYFLPWTALYLPLHAYFVLFCNVVATSHARDFQLMKEFADSLMSLPNLNAAGHRLAKLCTTLVNLCQPLIQQSSSDNPPNGETNGSTTTDYSLEGQRPQNGMPGEGIMPMMPNTTFNPWFQRSLSGTGAAAVSGAPSTSSSDEMILALFDVQPTLDWLGADVFGQGSNWSGFDGGFGGA</sequence>
<dbReference type="CDD" id="cd00067">
    <property type="entry name" value="GAL4"/>
    <property type="match status" value="1"/>
</dbReference>
<dbReference type="PROSITE" id="PS50048">
    <property type="entry name" value="ZN2_CY6_FUNGAL_2"/>
    <property type="match status" value="1"/>
</dbReference>